<gene>
    <name evidence="2" type="ORF">mPipKuh1_009694</name>
</gene>
<comment type="caution">
    <text evidence="2">The sequence shown here is derived from an EMBL/GenBank/DDBJ whole genome shotgun (WGS) entry which is preliminary data.</text>
</comment>
<dbReference type="EMBL" id="JACAGB010000030">
    <property type="protein sequence ID" value="KAF6297609.1"/>
    <property type="molecule type" value="Genomic_DNA"/>
</dbReference>
<dbReference type="PROSITE" id="PS51257">
    <property type="entry name" value="PROKAR_LIPOPROTEIN"/>
    <property type="match status" value="1"/>
</dbReference>
<keyword evidence="3" id="KW-1185">Reference proteome</keyword>
<dbReference type="Proteomes" id="UP000558488">
    <property type="component" value="Unassembled WGS sequence"/>
</dbReference>
<name>A0A7J7TA74_PIPKU</name>
<dbReference type="AlphaFoldDB" id="A0A7J7TA74"/>
<accession>A0A7J7TA74</accession>
<evidence type="ECO:0000313" key="3">
    <source>
        <dbReference type="Proteomes" id="UP000558488"/>
    </source>
</evidence>
<evidence type="ECO:0000256" key="1">
    <source>
        <dbReference type="SAM" id="MobiDB-lite"/>
    </source>
</evidence>
<organism evidence="2 3">
    <name type="scientific">Pipistrellus kuhlii</name>
    <name type="common">Kuhl's pipistrelle</name>
    <dbReference type="NCBI Taxonomy" id="59472"/>
    <lineage>
        <taxon>Eukaryota</taxon>
        <taxon>Metazoa</taxon>
        <taxon>Chordata</taxon>
        <taxon>Craniata</taxon>
        <taxon>Vertebrata</taxon>
        <taxon>Euteleostomi</taxon>
        <taxon>Mammalia</taxon>
        <taxon>Eutheria</taxon>
        <taxon>Laurasiatheria</taxon>
        <taxon>Chiroptera</taxon>
        <taxon>Yangochiroptera</taxon>
        <taxon>Vespertilionidae</taxon>
        <taxon>Pipistrellus</taxon>
    </lineage>
</organism>
<proteinExistence type="predicted"/>
<sequence>MSFPRLGSETVTSALRASPSCWHSLLSSCLLTRAKPGAATSTALWGDPRGKGLSVASSPQPAQSGLLPAAACVSEEVAPLLRLSLAMTPGAASGDTLSQRTSSATRTQIPDPRTRDLTCVAVFSHWIWEPFVMQQQKTDTAPSPPSALRSRVTFCTKPSLATN</sequence>
<evidence type="ECO:0000313" key="2">
    <source>
        <dbReference type="EMBL" id="KAF6297609.1"/>
    </source>
</evidence>
<protein>
    <submittedName>
        <fullName evidence="2">Uncharacterized protein</fullName>
    </submittedName>
</protein>
<feature type="region of interest" description="Disordered" evidence="1">
    <location>
        <begin position="40"/>
        <end position="60"/>
    </location>
</feature>
<reference evidence="2 3" key="1">
    <citation type="journal article" date="2020" name="Nature">
        <title>Six reference-quality genomes reveal evolution of bat adaptations.</title>
        <authorList>
            <person name="Jebb D."/>
            <person name="Huang Z."/>
            <person name="Pippel M."/>
            <person name="Hughes G.M."/>
            <person name="Lavrichenko K."/>
            <person name="Devanna P."/>
            <person name="Winkler S."/>
            <person name="Jermiin L.S."/>
            <person name="Skirmuntt E.C."/>
            <person name="Katzourakis A."/>
            <person name="Burkitt-Gray L."/>
            <person name="Ray D.A."/>
            <person name="Sullivan K.A.M."/>
            <person name="Roscito J.G."/>
            <person name="Kirilenko B.M."/>
            <person name="Davalos L.M."/>
            <person name="Corthals A.P."/>
            <person name="Power M.L."/>
            <person name="Jones G."/>
            <person name="Ransome R.D."/>
            <person name="Dechmann D.K.N."/>
            <person name="Locatelli A.G."/>
            <person name="Puechmaille S.J."/>
            <person name="Fedrigo O."/>
            <person name="Jarvis E.D."/>
            <person name="Hiller M."/>
            <person name="Vernes S.C."/>
            <person name="Myers E.W."/>
            <person name="Teeling E.C."/>
        </authorList>
    </citation>
    <scope>NUCLEOTIDE SEQUENCE [LARGE SCALE GENOMIC DNA]</scope>
    <source>
        <strain evidence="2">MPipKuh1</strain>
        <tissue evidence="2">Flight muscle</tissue>
    </source>
</reference>